<feature type="compositionally biased region" description="Pro residues" evidence="1">
    <location>
        <begin position="392"/>
        <end position="402"/>
    </location>
</feature>
<evidence type="ECO:0000313" key="2">
    <source>
        <dbReference type="EMBL" id="OGM58804.1"/>
    </source>
</evidence>
<feature type="region of interest" description="Disordered" evidence="1">
    <location>
        <begin position="358"/>
        <end position="484"/>
    </location>
</feature>
<sequence>MFKELANSTLSIAIAANGPRANARPDVAREITDPGPAITSSFDPRLIAPMSLDTITLYPAGGDLENNAGDERTGVNLVSRASFASYWRGRENEVETNPHITKQDRMYAQLSLPVKDLSDRDLDFDWRNGGQGLGFTGSDLTGLRTTEQLQRDQWESGTDQISPISRKGEDGNYRAWTLTNGRRLDTVLLSYVDEYLRIQGSDNPVTDKDVQAQRRSLFTELVDNYLGIKESNTDGRWQTINDKFDACSTFSIPAATRVEQEEGVYQVSFEPEQETTGDGMENETVDKVDTDNSFLVAMVISNDGTFRIEAYELDNRPDPENPSLDPENEGVQQGRVFGGRFLPLCDAERNPLSLFIPETEEPEDDETPVPGLTPPATPTRPATVTPVRTQPIPTPRITPTPPATATDEPAEHCNNGVGNGPDCPPPGHDKDGDGVADGPKGDNDDDNENRDCGDPGNPCNNQGGGNENPPGQSDHSNNGGGKKK</sequence>
<proteinExistence type="predicted"/>
<gene>
    <name evidence="2" type="ORF">A3A75_00235</name>
</gene>
<accession>A0A1F8B447</accession>
<protein>
    <submittedName>
        <fullName evidence="2">Uncharacterized protein</fullName>
    </submittedName>
</protein>
<feature type="compositionally biased region" description="Acidic residues" evidence="1">
    <location>
        <begin position="358"/>
        <end position="367"/>
    </location>
</feature>
<organism evidence="2 3">
    <name type="scientific">Candidatus Woesebacteria bacterium RIFCSPLOWO2_01_FULL_39_10</name>
    <dbReference type="NCBI Taxonomy" id="1802516"/>
    <lineage>
        <taxon>Bacteria</taxon>
        <taxon>Candidatus Woeseibacteriota</taxon>
    </lineage>
</organism>
<name>A0A1F8B447_9BACT</name>
<feature type="compositionally biased region" description="Low complexity" evidence="1">
    <location>
        <begin position="454"/>
        <end position="471"/>
    </location>
</feature>
<dbReference type="EMBL" id="MGHC01000030">
    <property type="protein sequence ID" value="OGM58804.1"/>
    <property type="molecule type" value="Genomic_DNA"/>
</dbReference>
<evidence type="ECO:0000256" key="1">
    <source>
        <dbReference type="SAM" id="MobiDB-lite"/>
    </source>
</evidence>
<evidence type="ECO:0000313" key="3">
    <source>
        <dbReference type="Proteomes" id="UP000179018"/>
    </source>
</evidence>
<reference evidence="2 3" key="1">
    <citation type="journal article" date="2016" name="Nat. Commun.">
        <title>Thousands of microbial genomes shed light on interconnected biogeochemical processes in an aquifer system.</title>
        <authorList>
            <person name="Anantharaman K."/>
            <person name="Brown C.T."/>
            <person name="Hug L.A."/>
            <person name="Sharon I."/>
            <person name="Castelle C.J."/>
            <person name="Probst A.J."/>
            <person name="Thomas B.C."/>
            <person name="Singh A."/>
            <person name="Wilkins M.J."/>
            <person name="Karaoz U."/>
            <person name="Brodie E.L."/>
            <person name="Williams K.H."/>
            <person name="Hubbard S.S."/>
            <person name="Banfield J.F."/>
        </authorList>
    </citation>
    <scope>NUCLEOTIDE SEQUENCE [LARGE SCALE GENOMIC DNA]</scope>
</reference>
<feature type="compositionally biased region" description="Low complexity" evidence="1">
    <location>
        <begin position="379"/>
        <end position="391"/>
    </location>
</feature>
<dbReference type="Proteomes" id="UP000179018">
    <property type="component" value="Unassembled WGS sequence"/>
</dbReference>
<dbReference type="AlphaFoldDB" id="A0A1F8B447"/>
<comment type="caution">
    <text evidence="2">The sequence shown here is derived from an EMBL/GenBank/DDBJ whole genome shotgun (WGS) entry which is preliminary data.</text>
</comment>